<reference evidence="1" key="1">
    <citation type="submission" date="2012-05" db="EMBL/GenBank/DDBJ databases">
        <authorList>
            <person name="Krishnakumar V."/>
            <person name="Cheung F."/>
            <person name="Xiao Y."/>
            <person name="Chan A."/>
            <person name="Moskal W.A."/>
            <person name="Town C.D."/>
        </authorList>
    </citation>
    <scope>NUCLEOTIDE SEQUENCE</scope>
</reference>
<name>I3SX65_MEDTR</name>
<protein>
    <submittedName>
        <fullName evidence="1">Uncharacterized protein</fullName>
    </submittedName>
</protein>
<accession>I3SX65</accession>
<proteinExistence type="evidence at transcript level"/>
<organism evidence="1">
    <name type="scientific">Medicago truncatula</name>
    <name type="common">Barrel medic</name>
    <name type="synonym">Medicago tribuloides</name>
    <dbReference type="NCBI Taxonomy" id="3880"/>
    <lineage>
        <taxon>Eukaryota</taxon>
        <taxon>Viridiplantae</taxon>
        <taxon>Streptophyta</taxon>
        <taxon>Embryophyta</taxon>
        <taxon>Tracheophyta</taxon>
        <taxon>Spermatophyta</taxon>
        <taxon>Magnoliopsida</taxon>
        <taxon>eudicotyledons</taxon>
        <taxon>Gunneridae</taxon>
        <taxon>Pentapetalae</taxon>
        <taxon>rosids</taxon>
        <taxon>fabids</taxon>
        <taxon>Fabales</taxon>
        <taxon>Fabaceae</taxon>
        <taxon>Papilionoideae</taxon>
        <taxon>50 kb inversion clade</taxon>
        <taxon>NPAAA clade</taxon>
        <taxon>Hologalegina</taxon>
        <taxon>IRL clade</taxon>
        <taxon>Trifolieae</taxon>
        <taxon>Medicago</taxon>
    </lineage>
</organism>
<dbReference type="AlphaFoldDB" id="I3SX65"/>
<dbReference type="EMBL" id="BT145063">
    <property type="protein sequence ID" value="AFK44857.1"/>
    <property type="molecule type" value="mRNA"/>
</dbReference>
<evidence type="ECO:0000313" key="1">
    <source>
        <dbReference type="EMBL" id="AFK44857.1"/>
    </source>
</evidence>
<sequence length="29" mass="3316">MENPTRLTPLFSALVSRDQLKNGLRVVIF</sequence>